<protein>
    <submittedName>
        <fullName evidence="2">Uncharacterized protein</fullName>
    </submittedName>
</protein>
<dbReference type="Proteomes" id="UP001139366">
    <property type="component" value="Unassembled WGS sequence"/>
</dbReference>
<feature type="transmembrane region" description="Helical" evidence="1">
    <location>
        <begin position="20"/>
        <end position="39"/>
    </location>
</feature>
<evidence type="ECO:0000256" key="1">
    <source>
        <dbReference type="SAM" id="Phobius"/>
    </source>
</evidence>
<name>A0A9X1H7U1_9FLAO</name>
<proteinExistence type="predicted"/>
<gene>
    <name evidence="2" type="ORF">K6T82_02625</name>
</gene>
<dbReference type="AlphaFoldDB" id="A0A9X1H7U1"/>
<sequence length="215" mass="24098">MKEEIKIVTAISAKSSLKWLVIMIIGNIFTLICFLIILFQNGSFAGGGHGNIYAFLSGLFLNNICGFILIAGAPIFAILYFLIANKAAIQQMIYLTWKNKGFADFVNSKVVVLVDKLASSKNWTGTISNAAMLKLQLLEANRNDKESSKIKKKVIGYLFRKINLDDIDFSNKELKLSEVISIKLNQFISEAVEPSLLFFWLLLLFQVVLFIAAQF</sequence>
<evidence type="ECO:0000313" key="3">
    <source>
        <dbReference type="Proteomes" id="UP001139366"/>
    </source>
</evidence>
<keyword evidence="1" id="KW-0812">Transmembrane</keyword>
<comment type="caution">
    <text evidence="2">The sequence shown here is derived from an EMBL/GenBank/DDBJ whole genome shotgun (WGS) entry which is preliminary data.</text>
</comment>
<feature type="transmembrane region" description="Helical" evidence="1">
    <location>
        <begin position="196"/>
        <end position="213"/>
    </location>
</feature>
<accession>A0A9X1H7U1</accession>
<keyword evidence="1" id="KW-0472">Membrane</keyword>
<keyword evidence="1" id="KW-1133">Transmembrane helix</keyword>
<dbReference type="RefSeq" id="WP_223704456.1">
    <property type="nucleotide sequence ID" value="NZ_JAINUY010000001.1"/>
</dbReference>
<keyword evidence="3" id="KW-1185">Reference proteome</keyword>
<reference evidence="2 3" key="1">
    <citation type="journal article" date="2023" name="Antonie Van Leeuwenhoek">
        <title>Flavobacterium potami sp. nov., a multi-metal resistance genes harbouring bacterium isolated from shallow river silt.</title>
        <authorList>
            <person name="Li S."/>
            <person name="Mao S."/>
            <person name="Mu W."/>
            <person name="Guo B."/>
            <person name="Li C."/>
            <person name="Zhu Q."/>
            <person name="Hou X."/>
            <person name="Zhao Y."/>
            <person name="Wei S."/>
            <person name="Liu H."/>
            <person name="Liu A."/>
        </authorList>
    </citation>
    <scope>NUCLEOTIDE SEQUENCE [LARGE SCALE GENOMIC DNA]</scope>
    <source>
        <strain evidence="2 3">17A</strain>
    </source>
</reference>
<evidence type="ECO:0000313" key="2">
    <source>
        <dbReference type="EMBL" id="MBZ4033643.1"/>
    </source>
</evidence>
<organism evidence="2 3">
    <name type="scientific">Flavobacterium potami</name>
    <dbReference type="NCBI Taxonomy" id="2872310"/>
    <lineage>
        <taxon>Bacteria</taxon>
        <taxon>Pseudomonadati</taxon>
        <taxon>Bacteroidota</taxon>
        <taxon>Flavobacteriia</taxon>
        <taxon>Flavobacteriales</taxon>
        <taxon>Flavobacteriaceae</taxon>
        <taxon>Flavobacterium</taxon>
    </lineage>
</organism>
<feature type="transmembrane region" description="Helical" evidence="1">
    <location>
        <begin position="59"/>
        <end position="83"/>
    </location>
</feature>
<dbReference type="EMBL" id="JAINUY010000001">
    <property type="protein sequence ID" value="MBZ4033643.1"/>
    <property type="molecule type" value="Genomic_DNA"/>
</dbReference>